<dbReference type="PANTHER" id="PTHR13622">
    <property type="entry name" value="THIAMIN PYROPHOSPHOKINASE"/>
    <property type="match status" value="1"/>
</dbReference>
<dbReference type="Pfam" id="PF04265">
    <property type="entry name" value="TPK_B1_binding"/>
    <property type="match status" value="1"/>
</dbReference>
<accession>A0A7M7KIV0</accession>
<dbReference type="SMART" id="SM00983">
    <property type="entry name" value="TPK_B1_binding"/>
    <property type="match status" value="1"/>
</dbReference>
<dbReference type="Gene3D" id="3.40.50.10240">
    <property type="entry name" value="Thiamin pyrophosphokinase, catalytic domain"/>
    <property type="match status" value="1"/>
</dbReference>
<dbReference type="RefSeq" id="XP_022664256.1">
    <property type="nucleotide sequence ID" value="XM_022808521.1"/>
</dbReference>
<dbReference type="OMA" id="HHLYMMT"/>
<dbReference type="CDD" id="cd07995">
    <property type="entry name" value="TPK"/>
    <property type="match status" value="1"/>
</dbReference>
<keyword evidence="2" id="KW-0547">Nucleotide-binding</keyword>
<dbReference type="GO" id="GO:0016301">
    <property type="term" value="F:kinase activity"/>
    <property type="evidence" value="ECO:0007669"/>
    <property type="project" value="UniProtKB-KW"/>
</dbReference>
<evidence type="ECO:0000256" key="4">
    <source>
        <dbReference type="ARBA" id="ARBA00022840"/>
    </source>
</evidence>
<dbReference type="OrthoDB" id="25149at2759"/>
<sequence length="258" mass="28927">MSAFLHRFGFLKIGSNRAFQAPAMTAVRQWNYQQWLDGQNCAVVILNQPLNVRQSEIISRLWRSARARVAVDGGSNCLLKELPQLTPDLITGDLDSVTNDVLQEYENRGVEIIRTADQEHTDFTKCLQVLYRRHPGLEIILAFCAMGGRLDQMMANINTLYQSVDFTHADVVIHTGTEVCWVLRKGTHRIMTPQGVRGGYCGIIAVGSPVRATSKGLKWNLNSTELAFRRLVSTSNSITSDEVEIEVTDDVLWTMTLS</sequence>
<protein>
    <recommendedName>
        <fullName evidence="5">Thiamin pyrophosphokinase thiamin-binding domain-containing protein</fullName>
    </recommendedName>
</protein>
<dbReference type="Proteomes" id="UP000594260">
    <property type="component" value="Unplaced"/>
</dbReference>
<keyword evidence="7" id="KW-1185">Reference proteome</keyword>
<keyword evidence="3" id="KW-0418">Kinase</keyword>
<dbReference type="GO" id="GO:0006772">
    <property type="term" value="P:thiamine metabolic process"/>
    <property type="evidence" value="ECO:0007669"/>
    <property type="project" value="InterPro"/>
</dbReference>
<keyword evidence="1" id="KW-0808">Transferase</keyword>
<evidence type="ECO:0000259" key="5">
    <source>
        <dbReference type="SMART" id="SM00983"/>
    </source>
</evidence>
<evidence type="ECO:0000256" key="1">
    <source>
        <dbReference type="ARBA" id="ARBA00022679"/>
    </source>
</evidence>
<dbReference type="InParanoid" id="A0A7M7KIV0"/>
<evidence type="ECO:0000313" key="6">
    <source>
        <dbReference type="EnsemblMetazoa" id="XP_022664256"/>
    </source>
</evidence>
<dbReference type="PANTHER" id="PTHR13622:SF8">
    <property type="entry name" value="THIAMIN PYROPHOSPHOKINASE 1"/>
    <property type="match status" value="1"/>
</dbReference>
<dbReference type="KEGG" id="vde:111251689"/>
<dbReference type="NCBIfam" id="TIGR01378">
    <property type="entry name" value="thi_PPkinase"/>
    <property type="match status" value="1"/>
</dbReference>
<dbReference type="GO" id="GO:0030975">
    <property type="term" value="F:thiamine binding"/>
    <property type="evidence" value="ECO:0007669"/>
    <property type="project" value="InterPro"/>
</dbReference>
<reference evidence="6" key="1">
    <citation type="submission" date="2021-01" db="UniProtKB">
        <authorList>
            <consortium name="EnsemblMetazoa"/>
        </authorList>
    </citation>
    <scope>IDENTIFICATION</scope>
</reference>
<feature type="domain" description="Thiamin pyrophosphokinase thiamin-binding" evidence="5">
    <location>
        <begin position="186"/>
        <end position="252"/>
    </location>
</feature>
<evidence type="ECO:0000256" key="3">
    <source>
        <dbReference type="ARBA" id="ARBA00022777"/>
    </source>
</evidence>
<dbReference type="InterPro" id="IPR007373">
    <property type="entry name" value="Thiamin_PyroPKinase_B1-bd"/>
</dbReference>
<dbReference type="SUPFAM" id="SSF63999">
    <property type="entry name" value="Thiamin pyrophosphokinase, catalytic domain"/>
    <property type="match status" value="1"/>
</dbReference>
<dbReference type="GO" id="GO:0004788">
    <property type="term" value="F:thiamine diphosphokinase activity"/>
    <property type="evidence" value="ECO:0007669"/>
    <property type="project" value="InterPro"/>
</dbReference>
<dbReference type="InterPro" id="IPR007371">
    <property type="entry name" value="TPK_catalytic"/>
</dbReference>
<dbReference type="SUPFAM" id="SSF63862">
    <property type="entry name" value="Thiamin pyrophosphokinase, substrate-binding domain"/>
    <property type="match status" value="1"/>
</dbReference>
<proteinExistence type="predicted"/>
<dbReference type="AlphaFoldDB" id="A0A7M7KIV0"/>
<name>A0A7M7KIV0_VARDE</name>
<evidence type="ECO:0000256" key="2">
    <source>
        <dbReference type="ARBA" id="ARBA00022741"/>
    </source>
</evidence>
<dbReference type="InterPro" id="IPR036371">
    <property type="entry name" value="TPK_B1-bd_sf"/>
</dbReference>
<organism evidence="6 7">
    <name type="scientific">Varroa destructor</name>
    <name type="common">Honeybee mite</name>
    <dbReference type="NCBI Taxonomy" id="109461"/>
    <lineage>
        <taxon>Eukaryota</taxon>
        <taxon>Metazoa</taxon>
        <taxon>Ecdysozoa</taxon>
        <taxon>Arthropoda</taxon>
        <taxon>Chelicerata</taxon>
        <taxon>Arachnida</taxon>
        <taxon>Acari</taxon>
        <taxon>Parasitiformes</taxon>
        <taxon>Mesostigmata</taxon>
        <taxon>Gamasina</taxon>
        <taxon>Dermanyssoidea</taxon>
        <taxon>Varroidae</taxon>
        <taxon>Varroa</taxon>
    </lineage>
</organism>
<evidence type="ECO:0000313" key="7">
    <source>
        <dbReference type="Proteomes" id="UP000594260"/>
    </source>
</evidence>
<dbReference type="GO" id="GO:0005524">
    <property type="term" value="F:ATP binding"/>
    <property type="evidence" value="ECO:0007669"/>
    <property type="project" value="UniProtKB-KW"/>
</dbReference>
<dbReference type="GO" id="GO:0009229">
    <property type="term" value="P:thiamine diphosphate biosynthetic process"/>
    <property type="evidence" value="ECO:0007669"/>
    <property type="project" value="InterPro"/>
</dbReference>
<keyword evidence="4" id="KW-0067">ATP-binding</keyword>
<dbReference type="Pfam" id="PF04263">
    <property type="entry name" value="TPK_catalytic"/>
    <property type="match status" value="1"/>
</dbReference>
<dbReference type="FunCoup" id="A0A7M7KIV0">
    <property type="interactions" value="401"/>
</dbReference>
<dbReference type="InterPro" id="IPR006282">
    <property type="entry name" value="Thi_PPkinase"/>
</dbReference>
<dbReference type="EnsemblMetazoa" id="XM_022808521">
    <property type="protein sequence ID" value="XP_022664256"/>
    <property type="gene ID" value="LOC111251689"/>
</dbReference>
<dbReference type="InterPro" id="IPR036759">
    <property type="entry name" value="TPK_catalytic_sf"/>
</dbReference>
<dbReference type="GeneID" id="111251689"/>